<accession>A0AAV0WCP6</accession>
<gene>
    <name evidence="1" type="ORF">MEUPH1_LOCUS9777</name>
</gene>
<dbReference type="Proteomes" id="UP001160148">
    <property type="component" value="Unassembled WGS sequence"/>
</dbReference>
<comment type="caution">
    <text evidence="1">The sequence shown here is derived from an EMBL/GenBank/DDBJ whole genome shotgun (WGS) entry which is preliminary data.</text>
</comment>
<protein>
    <submittedName>
        <fullName evidence="1">Uncharacterized protein</fullName>
    </submittedName>
</protein>
<dbReference type="AlphaFoldDB" id="A0AAV0WCP6"/>
<organism evidence="1 2">
    <name type="scientific">Macrosiphum euphorbiae</name>
    <name type="common">potato aphid</name>
    <dbReference type="NCBI Taxonomy" id="13131"/>
    <lineage>
        <taxon>Eukaryota</taxon>
        <taxon>Metazoa</taxon>
        <taxon>Ecdysozoa</taxon>
        <taxon>Arthropoda</taxon>
        <taxon>Hexapoda</taxon>
        <taxon>Insecta</taxon>
        <taxon>Pterygota</taxon>
        <taxon>Neoptera</taxon>
        <taxon>Paraneoptera</taxon>
        <taxon>Hemiptera</taxon>
        <taxon>Sternorrhyncha</taxon>
        <taxon>Aphidomorpha</taxon>
        <taxon>Aphidoidea</taxon>
        <taxon>Aphididae</taxon>
        <taxon>Macrosiphini</taxon>
        <taxon>Macrosiphum</taxon>
    </lineage>
</organism>
<name>A0AAV0WCP6_9HEMI</name>
<evidence type="ECO:0000313" key="2">
    <source>
        <dbReference type="Proteomes" id="UP001160148"/>
    </source>
</evidence>
<proteinExistence type="predicted"/>
<keyword evidence="2" id="KW-1185">Reference proteome</keyword>
<evidence type="ECO:0000313" key="1">
    <source>
        <dbReference type="EMBL" id="CAI6353684.1"/>
    </source>
</evidence>
<dbReference type="EMBL" id="CARXXK010000002">
    <property type="protein sequence ID" value="CAI6353684.1"/>
    <property type="molecule type" value="Genomic_DNA"/>
</dbReference>
<reference evidence="1 2" key="1">
    <citation type="submission" date="2023-01" db="EMBL/GenBank/DDBJ databases">
        <authorList>
            <person name="Whitehead M."/>
        </authorList>
    </citation>
    <scope>NUCLEOTIDE SEQUENCE [LARGE SCALE GENOMIC DNA]</scope>
</reference>
<sequence length="135" mass="15088">MNYDEDTDNIFDDLPTKTENLYDKINILATDGTLQTYCSWSNTTVKTGNTIPNLNFSVFCMGDHFSVIEKSISVAETGDVTFGILGKKSDLQQLNITPAKTIDDFVNNIKQFEDINVCHGGPSVNNFLKLLLHYV</sequence>